<keyword evidence="2" id="KW-0472">Membrane</keyword>
<dbReference type="AlphaFoldDB" id="A0A4U9ESG8"/>
<keyword evidence="2" id="KW-0812">Transmembrane</keyword>
<keyword evidence="2" id="KW-1133">Transmembrane helix</keyword>
<protein>
    <submittedName>
        <fullName evidence="3">Uncharacterized protein</fullName>
    </submittedName>
</protein>
<accession>A0A4U9ESG8</accession>
<sequence length="64" mass="6965">MQIWGNKSQRYGPGPDHDDTTEPMGGIANPARRGPMIYTAASSVIMVCCAFIVQNDRLALKEIA</sequence>
<evidence type="ECO:0000313" key="5">
    <source>
        <dbReference type="Proteomes" id="UP000746612"/>
    </source>
</evidence>
<feature type="region of interest" description="Disordered" evidence="1">
    <location>
        <begin position="1"/>
        <end position="29"/>
    </location>
</feature>
<evidence type="ECO:0000313" key="4">
    <source>
        <dbReference type="EMBL" id="VIO62660.1"/>
    </source>
</evidence>
<organism evidence="3 5">
    <name type="scientific">Gibberella zeae</name>
    <name type="common">Wheat head blight fungus</name>
    <name type="synonym">Fusarium graminearum</name>
    <dbReference type="NCBI Taxonomy" id="5518"/>
    <lineage>
        <taxon>Eukaryota</taxon>
        <taxon>Fungi</taxon>
        <taxon>Dikarya</taxon>
        <taxon>Ascomycota</taxon>
        <taxon>Pezizomycotina</taxon>
        <taxon>Sordariomycetes</taxon>
        <taxon>Hypocreomycetidae</taxon>
        <taxon>Hypocreales</taxon>
        <taxon>Nectriaceae</taxon>
        <taxon>Fusarium</taxon>
    </lineage>
</organism>
<gene>
    <name evidence="4" type="ORF">FUG_LOCUS477599</name>
    <name evidence="3" type="ORF">MDCFG202_LOCUS306935</name>
</gene>
<reference evidence="3" key="2">
    <citation type="submission" date="2021-03" db="EMBL/GenBank/DDBJ databases">
        <authorList>
            <person name="Alouane T."/>
            <person name="Langin T."/>
            <person name="Bonhomme L."/>
        </authorList>
    </citation>
    <scope>NUCLEOTIDE SEQUENCE</scope>
    <source>
        <strain evidence="3">MDC_Fg202</strain>
    </source>
</reference>
<evidence type="ECO:0000256" key="1">
    <source>
        <dbReference type="SAM" id="MobiDB-lite"/>
    </source>
</evidence>
<feature type="transmembrane region" description="Helical" evidence="2">
    <location>
        <begin position="36"/>
        <end position="53"/>
    </location>
</feature>
<reference evidence="4" key="1">
    <citation type="submission" date="2019-04" db="EMBL/GenBank/DDBJ databases">
        <authorList>
            <person name="Melise S."/>
            <person name="Noan J."/>
            <person name="Okalmin O."/>
        </authorList>
    </citation>
    <scope>NUCLEOTIDE SEQUENCE</scope>
    <source>
        <strain evidence="4">FN9</strain>
    </source>
</reference>
<name>A0A4U9ESG8_GIBZA</name>
<dbReference type="EMBL" id="CAJPIJ010000146">
    <property type="protein sequence ID" value="CAG1988758.1"/>
    <property type="molecule type" value="Genomic_DNA"/>
</dbReference>
<evidence type="ECO:0000313" key="3">
    <source>
        <dbReference type="EMBL" id="CAG1988758.1"/>
    </source>
</evidence>
<proteinExistence type="predicted"/>
<dbReference type="Proteomes" id="UP000746612">
    <property type="component" value="Unassembled WGS sequence"/>
</dbReference>
<evidence type="ECO:0000256" key="2">
    <source>
        <dbReference type="SAM" id="Phobius"/>
    </source>
</evidence>
<dbReference type="EMBL" id="CAAKMV010000163">
    <property type="protein sequence ID" value="VIO62660.1"/>
    <property type="molecule type" value="Genomic_DNA"/>
</dbReference>